<organism evidence="1 2">
    <name type="scientific">Trifolium pratense</name>
    <name type="common">Red clover</name>
    <dbReference type="NCBI Taxonomy" id="57577"/>
    <lineage>
        <taxon>Eukaryota</taxon>
        <taxon>Viridiplantae</taxon>
        <taxon>Streptophyta</taxon>
        <taxon>Embryophyta</taxon>
        <taxon>Tracheophyta</taxon>
        <taxon>Spermatophyta</taxon>
        <taxon>Magnoliopsida</taxon>
        <taxon>eudicotyledons</taxon>
        <taxon>Gunneridae</taxon>
        <taxon>Pentapetalae</taxon>
        <taxon>rosids</taxon>
        <taxon>fabids</taxon>
        <taxon>Fabales</taxon>
        <taxon>Fabaceae</taxon>
        <taxon>Papilionoideae</taxon>
        <taxon>50 kb inversion clade</taxon>
        <taxon>NPAAA clade</taxon>
        <taxon>Hologalegina</taxon>
        <taxon>IRL clade</taxon>
        <taxon>Trifolieae</taxon>
        <taxon>Trifolium</taxon>
    </lineage>
</organism>
<evidence type="ECO:0000313" key="1">
    <source>
        <dbReference type="EMBL" id="CAJ2636618.1"/>
    </source>
</evidence>
<dbReference type="Proteomes" id="UP001177021">
    <property type="component" value="Unassembled WGS sequence"/>
</dbReference>
<gene>
    <name evidence="1" type="ORF">MILVUS5_LOCUS7089</name>
</gene>
<keyword evidence="2" id="KW-1185">Reference proteome</keyword>
<sequence length="101" mass="11414">MNFLLRSLNNEAHNHLCFLDGTRGVTPSSSGQPDSSSGSKKDGPKKDGNQAAPDGTLRIQKWWSKCRLFQESGKYRCNEHKLFEGEKALLVRMRAGVRCWF</sequence>
<protein>
    <submittedName>
        <fullName evidence="1">Uncharacterized protein</fullName>
    </submittedName>
</protein>
<reference evidence="1" key="1">
    <citation type="submission" date="2023-10" db="EMBL/GenBank/DDBJ databases">
        <authorList>
            <person name="Rodriguez Cubillos JULIANA M."/>
            <person name="De Vega J."/>
        </authorList>
    </citation>
    <scope>NUCLEOTIDE SEQUENCE</scope>
</reference>
<evidence type="ECO:0000313" key="2">
    <source>
        <dbReference type="Proteomes" id="UP001177021"/>
    </source>
</evidence>
<accession>A0ACB0IVJ8</accession>
<comment type="caution">
    <text evidence="1">The sequence shown here is derived from an EMBL/GenBank/DDBJ whole genome shotgun (WGS) entry which is preliminary data.</text>
</comment>
<name>A0ACB0IVJ8_TRIPR</name>
<dbReference type="EMBL" id="CASHSV030000013">
    <property type="protein sequence ID" value="CAJ2636618.1"/>
    <property type="molecule type" value="Genomic_DNA"/>
</dbReference>
<proteinExistence type="predicted"/>